<keyword evidence="1" id="KW-0472">Membrane</keyword>
<dbReference type="Proteomes" id="UP000825008">
    <property type="component" value="Chromosome"/>
</dbReference>
<sequence>MTTTETAAPLTRAETAALLGGAGGLCAGIAHFSGNGTLTWLAIALLGVAAAMGFSTGWVWGLVPTAPAAAPASLVGMRVAFGGGVYTIIDASAPSVAAAQRGGGGAGVGCGWGCGGLGAMSLTC</sequence>
<evidence type="ECO:0000313" key="3">
    <source>
        <dbReference type="Proteomes" id="UP000825008"/>
    </source>
</evidence>
<dbReference type="AlphaFoldDB" id="A0A9X7WL35"/>
<dbReference type="RefSeq" id="WP_220696441.1">
    <property type="nucleotide sequence ID" value="NZ_CP080997.1"/>
</dbReference>
<accession>A0A9X7WL35</accession>
<keyword evidence="1" id="KW-1133">Transmembrane helix</keyword>
<organism evidence="2 3">
    <name type="scientific">Mycolicibacter heraklionensis</name>
    <dbReference type="NCBI Taxonomy" id="512402"/>
    <lineage>
        <taxon>Bacteria</taxon>
        <taxon>Bacillati</taxon>
        <taxon>Actinomycetota</taxon>
        <taxon>Actinomycetes</taxon>
        <taxon>Mycobacteriales</taxon>
        <taxon>Mycobacteriaceae</taxon>
        <taxon>Mycolicibacter</taxon>
    </lineage>
</organism>
<evidence type="ECO:0000313" key="2">
    <source>
        <dbReference type="EMBL" id="QZA09627.1"/>
    </source>
</evidence>
<gene>
    <name evidence="2" type="ORF">K3U94_10615</name>
</gene>
<dbReference type="EMBL" id="CP080997">
    <property type="protein sequence ID" value="QZA09627.1"/>
    <property type="molecule type" value="Genomic_DNA"/>
</dbReference>
<evidence type="ECO:0000256" key="1">
    <source>
        <dbReference type="SAM" id="Phobius"/>
    </source>
</evidence>
<proteinExistence type="predicted"/>
<protein>
    <submittedName>
        <fullName evidence="2">Uncharacterized protein</fullName>
    </submittedName>
</protein>
<feature type="transmembrane region" description="Helical" evidence="1">
    <location>
        <begin position="40"/>
        <end position="63"/>
    </location>
</feature>
<keyword evidence="1" id="KW-0812">Transmembrane</keyword>
<dbReference type="KEGG" id="mher:K3U94_10615"/>
<reference evidence="2" key="1">
    <citation type="submission" date="2021-08" db="EMBL/GenBank/DDBJ databases">
        <title>Whole genome sequencing of non-tuberculosis mycobacteria type-strains.</title>
        <authorList>
            <person name="Igarashi Y."/>
            <person name="Osugi A."/>
            <person name="Mitarai S."/>
        </authorList>
    </citation>
    <scope>NUCLEOTIDE SEQUENCE</scope>
    <source>
        <strain evidence="2">JCM 30995</strain>
    </source>
</reference>
<name>A0A9X7WL35_9MYCO</name>